<evidence type="ECO:0000313" key="2">
    <source>
        <dbReference type="EMBL" id="KZN88545.1"/>
    </source>
</evidence>
<sequence>MIVSLPPPPAHKYGQPSPDFKQSSNILNEIYHITTNVSWYGSQSNPLDLMKRASRVDDMPKDKGQNKGVEAPNARARNHATQKAEHSEMGPSELLSEHMDSVGNPVPEPTWGATKNQPNEESDLVEAMNAETSEFM</sequence>
<feature type="compositionally biased region" description="Basic and acidic residues" evidence="1">
    <location>
        <begin position="51"/>
        <end position="65"/>
    </location>
</feature>
<proteinExistence type="predicted"/>
<gene>
    <name evidence="2" type="ORF">EN45_071200</name>
</gene>
<dbReference type="EMBL" id="CM002799">
    <property type="protein sequence ID" value="KZN88545.1"/>
    <property type="molecule type" value="Genomic_DNA"/>
</dbReference>
<evidence type="ECO:0000256" key="1">
    <source>
        <dbReference type="SAM" id="MobiDB-lite"/>
    </source>
</evidence>
<protein>
    <submittedName>
        <fullName evidence="2">Uncharacterized protein</fullName>
    </submittedName>
</protein>
<feature type="compositionally biased region" description="Pro residues" evidence="1">
    <location>
        <begin position="1"/>
        <end position="10"/>
    </location>
</feature>
<dbReference type="Proteomes" id="UP000076449">
    <property type="component" value="Chromosome II"/>
</dbReference>
<reference evidence="2" key="1">
    <citation type="journal article" date="2014" name="Genome Announc.">
        <title>Complete sequencing and chromosome-scale genome assembly of the industrial progenitor strain P2niaD18 from the penicillin producer Penicillium chrysogenum.</title>
        <authorList>
            <person name="Specht T."/>
            <person name="Dahlmann T.A."/>
            <person name="Zadra I."/>
            <person name="Kurnsteiner H."/>
            <person name="Kuck U."/>
        </authorList>
    </citation>
    <scope>NUCLEOTIDE SEQUENCE [LARGE SCALE GENOMIC DNA]</scope>
    <source>
        <strain evidence="2">P2niaD18</strain>
    </source>
</reference>
<dbReference type="AlphaFoldDB" id="A0A167TRL5"/>
<organism evidence="2">
    <name type="scientific">Penicillium chrysogenum</name>
    <name type="common">Penicillium notatum</name>
    <dbReference type="NCBI Taxonomy" id="5076"/>
    <lineage>
        <taxon>Eukaryota</taxon>
        <taxon>Fungi</taxon>
        <taxon>Dikarya</taxon>
        <taxon>Ascomycota</taxon>
        <taxon>Pezizomycotina</taxon>
        <taxon>Eurotiomycetes</taxon>
        <taxon>Eurotiomycetidae</taxon>
        <taxon>Eurotiales</taxon>
        <taxon>Aspergillaceae</taxon>
        <taxon>Penicillium</taxon>
        <taxon>Penicillium chrysogenum species complex</taxon>
    </lineage>
</organism>
<name>A0A167TRL5_PENCH</name>
<accession>A0A167TRL5</accession>
<feature type="region of interest" description="Disordered" evidence="1">
    <location>
        <begin position="1"/>
        <end position="22"/>
    </location>
</feature>
<feature type="region of interest" description="Disordered" evidence="1">
    <location>
        <begin position="51"/>
        <end position="136"/>
    </location>
</feature>